<dbReference type="OrthoDB" id="185373at2759"/>
<name>A0A367LM25_9HYPO</name>
<keyword evidence="1" id="KW-0677">Repeat</keyword>
<dbReference type="PANTHER" id="PTHR47447:SF17">
    <property type="entry name" value="OS12G0638900 PROTEIN"/>
    <property type="match status" value="1"/>
</dbReference>
<evidence type="ECO:0000256" key="1">
    <source>
        <dbReference type="ARBA" id="ARBA00022737"/>
    </source>
</evidence>
<organism evidence="3 4">
    <name type="scientific">Ophiocordyceps polyrhachis-furcata BCC 54312</name>
    <dbReference type="NCBI Taxonomy" id="1330021"/>
    <lineage>
        <taxon>Eukaryota</taxon>
        <taxon>Fungi</taxon>
        <taxon>Dikarya</taxon>
        <taxon>Ascomycota</taxon>
        <taxon>Pezizomycotina</taxon>
        <taxon>Sordariomycetes</taxon>
        <taxon>Hypocreomycetidae</taxon>
        <taxon>Hypocreales</taxon>
        <taxon>Ophiocordycipitaceae</taxon>
        <taxon>Ophiocordyceps</taxon>
    </lineage>
</organism>
<dbReference type="Gene3D" id="1.25.40.10">
    <property type="entry name" value="Tetratricopeptide repeat domain"/>
    <property type="match status" value="2"/>
</dbReference>
<feature type="compositionally biased region" description="Low complexity" evidence="2">
    <location>
        <begin position="49"/>
        <end position="62"/>
    </location>
</feature>
<dbReference type="Proteomes" id="UP000253664">
    <property type="component" value="Unassembled WGS sequence"/>
</dbReference>
<keyword evidence="4" id="KW-1185">Reference proteome</keyword>
<feature type="region of interest" description="Disordered" evidence="2">
    <location>
        <begin position="206"/>
        <end position="226"/>
    </location>
</feature>
<feature type="compositionally biased region" description="Acidic residues" evidence="2">
    <location>
        <begin position="208"/>
        <end position="226"/>
    </location>
</feature>
<evidence type="ECO:0008006" key="5">
    <source>
        <dbReference type="Google" id="ProtNLM"/>
    </source>
</evidence>
<protein>
    <recommendedName>
        <fullName evidence="5">Pentatricopeptide repeat protein</fullName>
    </recommendedName>
</protein>
<evidence type="ECO:0000313" key="3">
    <source>
        <dbReference type="EMBL" id="RCI15459.1"/>
    </source>
</evidence>
<dbReference type="AlphaFoldDB" id="A0A367LM25"/>
<accession>A0A367LM25</accession>
<dbReference type="EMBL" id="LKCN02000002">
    <property type="protein sequence ID" value="RCI15459.1"/>
    <property type="molecule type" value="Genomic_DNA"/>
</dbReference>
<evidence type="ECO:0000256" key="2">
    <source>
        <dbReference type="SAM" id="MobiDB-lite"/>
    </source>
</evidence>
<comment type="caution">
    <text evidence="3">The sequence shown here is derived from an EMBL/GenBank/DDBJ whole genome shotgun (WGS) entry which is preliminary data.</text>
</comment>
<dbReference type="InterPro" id="IPR011990">
    <property type="entry name" value="TPR-like_helical_dom_sf"/>
</dbReference>
<dbReference type="PANTHER" id="PTHR47447">
    <property type="entry name" value="OS03G0856100 PROTEIN"/>
    <property type="match status" value="1"/>
</dbReference>
<proteinExistence type="predicted"/>
<reference evidence="3 4" key="1">
    <citation type="journal article" date="2015" name="BMC Genomics">
        <title>Insights from the genome of Ophiocordyceps polyrhachis-furcata to pathogenicity and host specificity in insect fungi.</title>
        <authorList>
            <person name="Wichadakul D."/>
            <person name="Kobmoo N."/>
            <person name="Ingsriswang S."/>
            <person name="Tangphatsornruang S."/>
            <person name="Chantasingh D."/>
            <person name="Luangsa-ard J.J."/>
            <person name="Eurwilaichitr L."/>
        </authorList>
    </citation>
    <scope>NUCLEOTIDE SEQUENCE [LARGE SCALE GENOMIC DNA]</scope>
    <source>
        <strain evidence="3 4">BCC 54312</strain>
    </source>
</reference>
<sequence>MPRRPLLFDRWAKNKSICQSCLYSLQRKAAFFHQRRTAATSYKSTTKQRLSPSSQESSRRAVSSELRGYLEGIKELQRATTRKKTPSEEGGFSVRYFDEDEGQRFELADEKDFDNSMGKFDGSEFKELLCEIKDALESDEQRKSFQSVIHNLCGDVDNISSLEDVEKLVGRSKAYSKEIDDKVEERLVDLPPNLADAIRREFASLDITEGEEEEEEEEEDDDDLDFDAPPYRIPMNVWKRAHRKKVERLNNILTSVVRDLGRGHRVKKSTVSSVYKAYSIARLSLSLAWDKVPVGAWNVLWKVLSVDESVHIHRMSHISRLARDMTAANVSLNPSQQLLAMEAIFVDGETSTAVKNWRKSVASLGDQKSPLYLDFWDLGVRMYCRLGQVDEATYAAEKILARGLDPRVLMPIIRTLSETATAESRDRAWGQYRRMRTLLGKDMQLADYDQVISYFLTTHQTENALYAFVDMMFDGSIDLKQQKRMPSVVANKYFLGKWLKRLIGAGDLDGAWSVVDFMRSKGVSAAPIQLNGLIGAWQRSGGADDVEKAERLAWAMIKSRIRFVARRRAAAAATAGPGKAVYVPEQPPPWPAATNETFVLMAASYCVRSLREKMLLLWDAFREAEMNADAFVMNQLLESHIQAGRHREARDLYQSLVVEQGKATPDAYTFSALWKTLTVNRLQLLPARMLDEATAETRQLFKETVRFRHVFAPPDGMDGQLARKMLHTFRLLDDRHGFLVALHTLSRVFGFVPSETLAIELTIGTTKLQWDTREKRRSLLAAKHDMDRDLVIGLGHHRHRPVDNAAEAADQLQGEARSEALVRHLRRKFRPAEGSDDELAVQGAEAARQMGVFDLLGFGPGEEEEEERQKGG</sequence>
<evidence type="ECO:0000313" key="4">
    <source>
        <dbReference type="Proteomes" id="UP000253664"/>
    </source>
</evidence>
<feature type="region of interest" description="Disordered" evidence="2">
    <location>
        <begin position="42"/>
        <end position="62"/>
    </location>
</feature>
<gene>
    <name evidence="3" type="ORF">L249_3388</name>
</gene>